<evidence type="ECO:0000259" key="2">
    <source>
        <dbReference type="Pfam" id="PF11443"/>
    </source>
</evidence>
<evidence type="ECO:0000259" key="3">
    <source>
        <dbReference type="Pfam" id="PF25043"/>
    </source>
</evidence>
<evidence type="ECO:0000313" key="5">
    <source>
        <dbReference type="Proteomes" id="UP000636709"/>
    </source>
</evidence>
<dbReference type="PANTHER" id="PTHR31373">
    <property type="entry name" value="OS06G0652100 PROTEIN"/>
    <property type="match status" value="1"/>
</dbReference>
<keyword evidence="5" id="KW-1185">Reference proteome</keyword>
<feature type="compositionally biased region" description="Basic and acidic residues" evidence="1">
    <location>
        <begin position="243"/>
        <end position="253"/>
    </location>
</feature>
<evidence type="ECO:0000313" key="4">
    <source>
        <dbReference type="EMBL" id="KAF8721380.1"/>
    </source>
</evidence>
<feature type="domain" description="DUF2828" evidence="2">
    <location>
        <begin position="131"/>
        <end position="484"/>
    </location>
</feature>
<dbReference type="EMBL" id="JACEFO010001685">
    <property type="protein sequence ID" value="KAF8721380.1"/>
    <property type="molecule type" value="Genomic_DNA"/>
</dbReference>
<feature type="compositionally biased region" description="Basic and acidic residues" evidence="1">
    <location>
        <begin position="263"/>
        <end position="273"/>
    </location>
</feature>
<dbReference type="PANTHER" id="PTHR31373:SF19">
    <property type="entry name" value="TROVE DOMAIN-CONTAINING PROTEIN"/>
    <property type="match status" value="1"/>
</dbReference>
<dbReference type="InterPro" id="IPR011205">
    <property type="entry name" value="UCP015417_vWA"/>
</dbReference>
<dbReference type="SUPFAM" id="SSF53790">
    <property type="entry name" value="Tetrapyrrole methylase"/>
    <property type="match status" value="1"/>
</dbReference>
<feature type="region of interest" description="Disordered" evidence="1">
    <location>
        <begin position="243"/>
        <end position="273"/>
    </location>
</feature>
<dbReference type="AlphaFoldDB" id="A0A835C5D3"/>
<dbReference type="GO" id="GO:0008168">
    <property type="term" value="F:methyltransferase activity"/>
    <property type="evidence" value="ECO:0007669"/>
    <property type="project" value="InterPro"/>
</dbReference>
<dbReference type="Proteomes" id="UP000636709">
    <property type="component" value="Unassembled WGS sequence"/>
</dbReference>
<evidence type="ECO:0000256" key="1">
    <source>
        <dbReference type="SAM" id="MobiDB-lite"/>
    </source>
</evidence>
<comment type="caution">
    <text evidence="4">The sequence shown here is derived from an EMBL/GenBank/DDBJ whole genome shotgun (WGS) entry which is preliminary data.</text>
</comment>
<reference evidence="4" key="1">
    <citation type="submission" date="2020-07" db="EMBL/GenBank/DDBJ databases">
        <title>Genome sequence and genetic diversity analysis of an under-domesticated orphan crop, white fonio (Digitaria exilis).</title>
        <authorList>
            <person name="Bennetzen J.L."/>
            <person name="Chen S."/>
            <person name="Ma X."/>
            <person name="Wang X."/>
            <person name="Yssel A.E.J."/>
            <person name="Chaluvadi S.R."/>
            <person name="Johnson M."/>
            <person name="Gangashetty P."/>
            <person name="Hamidou F."/>
            <person name="Sanogo M.D."/>
            <person name="Zwaenepoel A."/>
            <person name="Wallace J."/>
            <person name="Van De Peer Y."/>
            <person name="Van Deynze A."/>
        </authorList>
    </citation>
    <scope>NUCLEOTIDE SEQUENCE</scope>
    <source>
        <tissue evidence="4">Leaves</tissue>
    </source>
</reference>
<dbReference type="Pfam" id="PF11443">
    <property type="entry name" value="DUF2828"/>
    <property type="match status" value="1"/>
</dbReference>
<organism evidence="4 5">
    <name type="scientific">Digitaria exilis</name>
    <dbReference type="NCBI Taxonomy" id="1010633"/>
    <lineage>
        <taxon>Eukaryota</taxon>
        <taxon>Viridiplantae</taxon>
        <taxon>Streptophyta</taxon>
        <taxon>Embryophyta</taxon>
        <taxon>Tracheophyta</taxon>
        <taxon>Spermatophyta</taxon>
        <taxon>Magnoliopsida</taxon>
        <taxon>Liliopsida</taxon>
        <taxon>Poales</taxon>
        <taxon>Poaceae</taxon>
        <taxon>PACMAD clade</taxon>
        <taxon>Panicoideae</taxon>
        <taxon>Panicodae</taxon>
        <taxon>Paniceae</taxon>
        <taxon>Anthephorinae</taxon>
        <taxon>Digitaria</taxon>
    </lineage>
</organism>
<proteinExistence type="predicted"/>
<dbReference type="OrthoDB" id="1149618at2759"/>
<name>A0A835C5D3_9POAL</name>
<feature type="compositionally biased region" description="Low complexity" evidence="1">
    <location>
        <begin position="96"/>
        <end position="106"/>
    </location>
</feature>
<gene>
    <name evidence="4" type="ORF">HU200_023092</name>
</gene>
<dbReference type="Pfam" id="PF25043">
    <property type="entry name" value="DUF7788"/>
    <property type="match status" value="1"/>
</dbReference>
<feature type="domain" description="DUF7788" evidence="3">
    <location>
        <begin position="486"/>
        <end position="665"/>
    </location>
</feature>
<feature type="region of interest" description="Disordered" evidence="1">
    <location>
        <begin position="77"/>
        <end position="112"/>
    </location>
</feature>
<sequence>MASGEAVGYPAIPTADGSDPLTWRRTPVARQGSRNRRRLRWPASHNKTFVTLFPLAMAPPASAALLGPPVATLNTTATTSTAAAASRHERRSYGAESSSDECTSSSDNDDTPVAARGVVAAKEEAPRSGRALAYASSGDPCVDFFFQVVPGATSGSEVAALLDVAWSRDARAALRLVCHLRGVRGLGKGDREGFYAAALWMHARHPKTLAGNLDTFARFGCLKDLLEILYRIVHGDRMEVEGDRRKRQQEHVRGQAMKRRRRTDGEFEAAKDRRRQEEAQFARTALARYESDEAFRFLYDRVAEMFAEMLKSDVEHLREGDTGKIGLAAKWCPSLRSSYDRATLLCEAIARRIFPRESSQEYLNISDKHYAYRVRDRLRREVLVPLRKALELPEVYMCACKFEELPYARVPSVAMRKYKEVFQKHDKHRVTSFFDEVRTGHARMPADGVLPHELIAAALNGQHDETAELQWRRMAASLAAEGRLANCIAVCGLSGVAAGQPASAAIALGLLISELSQEPWKGRVITFNETHQLHKVHGANLKEKLRPLVAAMGAQKKGANLQGVFSRILQLAVAGGLHKDMMVKRVFVLSDMDFDGWTGAAWKTEYQGICDKFAAEGFAVPQVVFWNVGTSKASMPVVAAQEGAALVSGYSKNLVRLFLEADGELTPAAVVADAISGPEYDALEVFD</sequence>
<accession>A0A835C5D3</accession>
<dbReference type="InterPro" id="IPR056690">
    <property type="entry name" value="DUF7788"/>
</dbReference>
<dbReference type="PIRSF" id="PIRSF015417">
    <property type="entry name" value="T31B5_30_vWA"/>
    <property type="match status" value="1"/>
</dbReference>
<dbReference type="InterPro" id="IPR058580">
    <property type="entry name" value="DUF2828"/>
</dbReference>
<protein>
    <submittedName>
        <fullName evidence="4">Uncharacterized protein</fullName>
    </submittedName>
</protein>
<dbReference type="InterPro" id="IPR035996">
    <property type="entry name" value="4pyrrol_Methylase_sf"/>
</dbReference>